<protein>
    <submittedName>
        <fullName evidence="1">Uncharacterized protein</fullName>
    </submittedName>
</protein>
<evidence type="ECO:0000313" key="2">
    <source>
        <dbReference type="Proteomes" id="UP001177021"/>
    </source>
</evidence>
<reference evidence="1" key="1">
    <citation type="submission" date="2023-10" db="EMBL/GenBank/DDBJ databases">
        <authorList>
            <person name="Rodriguez Cubillos JULIANA M."/>
            <person name="De Vega J."/>
        </authorList>
    </citation>
    <scope>NUCLEOTIDE SEQUENCE</scope>
</reference>
<gene>
    <name evidence="1" type="ORF">MILVUS5_LOCUS33423</name>
</gene>
<sequence>MHRSIDSSTKREQPQHLLIKFPKPTSSVSVMISYKTTQQAVRRNFKLEEIWTPEVKLVYGLLNAPILYKFYRCSYYTLALHIQFVG</sequence>
<dbReference type="EMBL" id="CASHSV030000615">
    <property type="protein sequence ID" value="CAJ2669164.1"/>
    <property type="molecule type" value="Genomic_DNA"/>
</dbReference>
<accession>A0ACB0LM56</accession>
<keyword evidence="2" id="KW-1185">Reference proteome</keyword>
<name>A0ACB0LM56_TRIPR</name>
<proteinExistence type="predicted"/>
<dbReference type="Proteomes" id="UP001177021">
    <property type="component" value="Unassembled WGS sequence"/>
</dbReference>
<organism evidence="1 2">
    <name type="scientific">Trifolium pratense</name>
    <name type="common">Red clover</name>
    <dbReference type="NCBI Taxonomy" id="57577"/>
    <lineage>
        <taxon>Eukaryota</taxon>
        <taxon>Viridiplantae</taxon>
        <taxon>Streptophyta</taxon>
        <taxon>Embryophyta</taxon>
        <taxon>Tracheophyta</taxon>
        <taxon>Spermatophyta</taxon>
        <taxon>Magnoliopsida</taxon>
        <taxon>eudicotyledons</taxon>
        <taxon>Gunneridae</taxon>
        <taxon>Pentapetalae</taxon>
        <taxon>rosids</taxon>
        <taxon>fabids</taxon>
        <taxon>Fabales</taxon>
        <taxon>Fabaceae</taxon>
        <taxon>Papilionoideae</taxon>
        <taxon>50 kb inversion clade</taxon>
        <taxon>NPAAA clade</taxon>
        <taxon>Hologalegina</taxon>
        <taxon>IRL clade</taxon>
        <taxon>Trifolieae</taxon>
        <taxon>Trifolium</taxon>
    </lineage>
</organism>
<evidence type="ECO:0000313" key="1">
    <source>
        <dbReference type="EMBL" id="CAJ2669164.1"/>
    </source>
</evidence>
<comment type="caution">
    <text evidence="1">The sequence shown here is derived from an EMBL/GenBank/DDBJ whole genome shotgun (WGS) entry which is preliminary data.</text>
</comment>